<dbReference type="Proteomes" id="UP001594351">
    <property type="component" value="Unassembled WGS sequence"/>
</dbReference>
<reference evidence="2 3" key="1">
    <citation type="submission" date="2024-09" db="EMBL/GenBank/DDBJ databases">
        <title>Laminarin stimulates single cell rates of sulfate reduction while oxygen inhibits transcriptomic activity in coastal marine sediment.</title>
        <authorList>
            <person name="Lindsay M."/>
            <person name="Orcutt B."/>
            <person name="Emerson D."/>
            <person name="Stepanauskas R."/>
            <person name="D'Angelo T."/>
        </authorList>
    </citation>
    <scope>NUCLEOTIDE SEQUENCE [LARGE SCALE GENOMIC DNA]</scope>
    <source>
        <strain evidence="2">SAG AM-311-K15</strain>
    </source>
</reference>
<proteinExistence type="predicted"/>
<evidence type="ECO:0000313" key="2">
    <source>
        <dbReference type="EMBL" id="MFC1852708.1"/>
    </source>
</evidence>
<feature type="transmembrane region" description="Helical" evidence="1">
    <location>
        <begin position="6"/>
        <end position="23"/>
    </location>
</feature>
<evidence type="ECO:0000313" key="3">
    <source>
        <dbReference type="Proteomes" id="UP001594351"/>
    </source>
</evidence>
<sequence length="287" mass="32293">MTVEMIAGLILILLVGYIVFKIIKKIVVAFISMVFILVLLIVGLGVLLSKDIQTFQNHPTKKLLFMLVSEDESEIFAAASFKPQLKADNQKSAQSSEGDEPESSAEEFILLKGREFKDIRKQVGSKNYSELLNQYVKIVFFKPSAVDHMIKNTVSIFDLSFKPEEVKQIIVEKDPQAIVMKKSLEAKNFKMKTFLKVFKSDVEIKGGIFFGALFDQLRQDNVAVLVGLLQSFNKNIVYVKEETMLFRLIKVSPVAVAKTLLEKIQQAFGEGKIRIPKFGEHLAGEPA</sequence>
<name>A0ABV6Z2Q0_UNCC1</name>
<keyword evidence="1" id="KW-0812">Transmembrane</keyword>
<feature type="transmembrane region" description="Helical" evidence="1">
    <location>
        <begin position="30"/>
        <end position="48"/>
    </location>
</feature>
<accession>A0ABV6Z2Q0</accession>
<keyword evidence="1" id="KW-1133">Transmembrane helix</keyword>
<organism evidence="2 3">
    <name type="scientific">candidate division CSSED10-310 bacterium</name>
    <dbReference type="NCBI Taxonomy" id="2855610"/>
    <lineage>
        <taxon>Bacteria</taxon>
        <taxon>Bacteria division CSSED10-310</taxon>
    </lineage>
</organism>
<keyword evidence="3" id="KW-1185">Reference proteome</keyword>
<comment type="caution">
    <text evidence="2">The sequence shown here is derived from an EMBL/GenBank/DDBJ whole genome shotgun (WGS) entry which is preliminary data.</text>
</comment>
<keyword evidence="1" id="KW-0472">Membrane</keyword>
<dbReference type="EMBL" id="JBHPBY010000354">
    <property type="protein sequence ID" value="MFC1852708.1"/>
    <property type="molecule type" value="Genomic_DNA"/>
</dbReference>
<evidence type="ECO:0000256" key="1">
    <source>
        <dbReference type="SAM" id="Phobius"/>
    </source>
</evidence>
<protein>
    <submittedName>
        <fullName evidence="2">Uncharacterized protein</fullName>
    </submittedName>
</protein>
<gene>
    <name evidence="2" type="ORF">ACFL27_21115</name>
</gene>